<accession>A0ABW7H8I2</accession>
<dbReference type="InterPro" id="IPR031549">
    <property type="entry name" value="ASH"/>
</dbReference>
<dbReference type="Proteomes" id="UP001606134">
    <property type="component" value="Unassembled WGS sequence"/>
</dbReference>
<evidence type="ECO:0000313" key="12">
    <source>
        <dbReference type="EMBL" id="MFG6486218.1"/>
    </source>
</evidence>
<protein>
    <submittedName>
        <fullName evidence="12">Choice-of-anchor D domain-containing protein</fullName>
    </submittedName>
</protein>
<dbReference type="Pfam" id="PF08534">
    <property type="entry name" value="Redoxin"/>
    <property type="match status" value="1"/>
</dbReference>
<dbReference type="PROSITE" id="PS51352">
    <property type="entry name" value="THIOREDOXIN_2"/>
    <property type="match status" value="1"/>
</dbReference>
<comment type="subcellular location">
    <subcellularLocation>
        <location evidence="1">Cell projection</location>
        <location evidence="1">Cilium</location>
    </subcellularLocation>
    <subcellularLocation>
        <location evidence="2">Cytoplasm</location>
    </subcellularLocation>
</comment>
<keyword evidence="7" id="KW-0969">Cilium</keyword>
<evidence type="ECO:0000313" key="13">
    <source>
        <dbReference type="Proteomes" id="UP001606134"/>
    </source>
</evidence>
<evidence type="ECO:0000256" key="8">
    <source>
        <dbReference type="ARBA" id="ARBA00023273"/>
    </source>
</evidence>
<evidence type="ECO:0000259" key="10">
    <source>
        <dbReference type="PROSITE" id="PS51007"/>
    </source>
</evidence>
<dbReference type="PROSITE" id="PS51007">
    <property type="entry name" value="CYTC"/>
    <property type="match status" value="1"/>
</dbReference>
<feature type="domain" description="Cytochrome c" evidence="10">
    <location>
        <begin position="52"/>
        <end position="130"/>
    </location>
</feature>
<evidence type="ECO:0000256" key="7">
    <source>
        <dbReference type="ARBA" id="ARBA00023069"/>
    </source>
</evidence>
<dbReference type="InterPro" id="IPR036249">
    <property type="entry name" value="Thioredoxin-like_sf"/>
</dbReference>
<keyword evidence="6 9" id="KW-0408">Iron</keyword>
<feature type="domain" description="Thioredoxin" evidence="11">
    <location>
        <begin position="760"/>
        <end position="900"/>
    </location>
</feature>
<evidence type="ECO:0000256" key="3">
    <source>
        <dbReference type="ARBA" id="ARBA00022490"/>
    </source>
</evidence>
<dbReference type="EMBL" id="JBIGIC010000002">
    <property type="protein sequence ID" value="MFG6486218.1"/>
    <property type="molecule type" value="Genomic_DNA"/>
</dbReference>
<dbReference type="CDD" id="cd02966">
    <property type="entry name" value="TlpA_like_family"/>
    <property type="match status" value="1"/>
</dbReference>
<reference evidence="12 13" key="1">
    <citation type="submission" date="2024-08" db="EMBL/GenBank/DDBJ databases">
        <authorList>
            <person name="Lu H."/>
        </authorList>
    </citation>
    <scope>NUCLEOTIDE SEQUENCE [LARGE SCALE GENOMIC DNA]</scope>
    <source>
        <strain evidence="12 13">BYS78W</strain>
    </source>
</reference>
<dbReference type="InterPro" id="IPR013740">
    <property type="entry name" value="Redoxin"/>
</dbReference>
<keyword evidence="5 9" id="KW-0479">Metal-binding</keyword>
<keyword evidence="3" id="KW-0963">Cytoplasm</keyword>
<name>A0ABW7H8I2_9BURK</name>
<dbReference type="Pfam" id="PF15780">
    <property type="entry name" value="ASH"/>
    <property type="match status" value="1"/>
</dbReference>
<evidence type="ECO:0000256" key="9">
    <source>
        <dbReference type="PROSITE-ProRule" id="PRU00433"/>
    </source>
</evidence>
<evidence type="ECO:0000256" key="4">
    <source>
        <dbReference type="ARBA" id="ARBA00022617"/>
    </source>
</evidence>
<dbReference type="PANTHER" id="PTHR42852">
    <property type="entry name" value="THIOL:DISULFIDE INTERCHANGE PROTEIN DSBE"/>
    <property type="match status" value="1"/>
</dbReference>
<evidence type="ECO:0000256" key="5">
    <source>
        <dbReference type="ARBA" id="ARBA00022723"/>
    </source>
</evidence>
<keyword evidence="8" id="KW-0966">Cell projection</keyword>
<dbReference type="InterPro" id="IPR013783">
    <property type="entry name" value="Ig-like_fold"/>
</dbReference>
<dbReference type="Pfam" id="PF22073">
    <property type="entry name" value="Cep192_D4"/>
    <property type="match status" value="1"/>
</dbReference>
<dbReference type="NCBIfam" id="NF033191">
    <property type="entry name" value="JDVT-CTERM"/>
    <property type="match status" value="1"/>
</dbReference>
<keyword evidence="4 9" id="KW-0349">Heme</keyword>
<dbReference type="Gene3D" id="1.10.760.10">
    <property type="entry name" value="Cytochrome c-like domain"/>
    <property type="match status" value="1"/>
</dbReference>
<proteinExistence type="predicted"/>
<dbReference type="InterPro" id="IPR013766">
    <property type="entry name" value="Thioredoxin_domain"/>
</dbReference>
<evidence type="ECO:0000256" key="6">
    <source>
        <dbReference type="ARBA" id="ARBA00023004"/>
    </source>
</evidence>
<keyword evidence="13" id="KW-1185">Reference proteome</keyword>
<dbReference type="InterPro" id="IPR053879">
    <property type="entry name" value="HYDIN_VesB_CFA65-like_Ig"/>
</dbReference>
<evidence type="ECO:0000256" key="1">
    <source>
        <dbReference type="ARBA" id="ARBA00004138"/>
    </source>
</evidence>
<evidence type="ECO:0000259" key="11">
    <source>
        <dbReference type="PROSITE" id="PS51352"/>
    </source>
</evidence>
<sequence length="903" mass="88144">MPFRLRPSPAHLHGHRNRLQRWAPRLTTLLALLALALAMLLALTVPGLAHAADALAGKTLYQSGNSTAQACALCHGTNPSQNISRILLGANNPTLITQAINNNTGGMGIYKNKLTSTDIDNIAAYLANPSVTAAPAISVTPTSLSFATTTVGASTSGSVVVSNTGTAALTLSAISLSGTAAASYALGTGSSACAAGGSVAAGASCTVYVTFKPQAAGTLAASLVLTHNASGGSTTVALSGTGSAVPAPVIALSASTLDLGSSVVGTAAAAKSVTVSNTGTAALNFSALTLGGSDASAFSLTGSCAVGQAVAAGASCTLTLGFTPSRIGTHSASLSIASNASNGAQTLTLAGTGTAVPAPVAARSPATIAFGNVTINTAAAAQVVTWSNTGTAAMTLGTPTLAGASAFTLASNGCGTTLAAGASCTLGLAYTPTAIGSDTATLSLPSNGSSAALTVALSGSGIAVPVATPVLSDSGTISFADTLTGQSSATHTTTLSNTGNTAFTISSLSLSAGSTVDFQLAGTCATGGSVAAGGSCSIVTSFAPVEPGSPLTATLSLQTNTGASYALTLSGNAVATGAPQLTLTPATQDFGSVTVAQASGVQRLTLSNPGTQEATVSSLSFSSSVFALSTTTSGDCSAAPFTLLPGKGCTLPVVATPTATGSASGTLTAKGSGPAGNAVALTASATLSVTGTAAATSNSSGSSGGGGCTATTSGRDASLPLLLAGAIVTGLWRRRRQALQRAGGALALALAVAAPSARALDVGAQPPGLDLPGLNGERVTLAQYRGKVVWLDFWASWCGPCKQSFGWMNDMQARYAAAGLQVLAVNVDARSADAQKFLAEHPAQFAVALDANGATPRSFQVKGMPTSVLIGPDGRVIAVHQGFREAERAELEQQIRQAIGATR</sequence>
<dbReference type="InterPro" id="IPR009056">
    <property type="entry name" value="Cyt_c-like_dom"/>
</dbReference>
<dbReference type="InterPro" id="IPR054090">
    <property type="entry name" value="Cep192_Spd-2-like_dom"/>
</dbReference>
<dbReference type="Pfam" id="PF22544">
    <property type="entry name" value="HYDIN_VesB_CFA65-like_Ig"/>
    <property type="match status" value="1"/>
</dbReference>
<dbReference type="InterPro" id="IPR036909">
    <property type="entry name" value="Cyt_c-like_dom_sf"/>
</dbReference>
<dbReference type="PANTHER" id="PTHR42852:SF18">
    <property type="entry name" value="CHROMOSOME UNDETERMINED SCAFFOLD_47, WHOLE GENOME SHOTGUN SEQUENCE"/>
    <property type="match status" value="1"/>
</dbReference>
<organism evidence="12 13">
    <name type="scientific">Pelomonas candidula</name>
    <dbReference type="NCBI Taxonomy" id="3299025"/>
    <lineage>
        <taxon>Bacteria</taxon>
        <taxon>Pseudomonadati</taxon>
        <taxon>Pseudomonadota</taxon>
        <taxon>Betaproteobacteria</taxon>
        <taxon>Burkholderiales</taxon>
        <taxon>Sphaerotilaceae</taxon>
        <taxon>Roseateles</taxon>
    </lineage>
</organism>
<dbReference type="RefSeq" id="WP_394407208.1">
    <property type="nucleotide sequence ID" value="NZ_JBIGIC010000002.1"/>
</dbReference>
<dbReference type="Gene3D" id="2.60.40.10">
    <property type="entry name" value="Immunoglobulins"/>
    <property type="match status" value="5"/>
</dbReference>
<dbReference type="NCBIfam" id="NF012200">
    <property type="entry name" value="choice_anch_D"/>
    <property type="match status" value="5"/>
</dbReference>
<dbReference type="SUPFAM" id="SSF52833">
    <property type="entry name" value="Thioredoxin-like"/>
    <property type="match status" value="1"/>
</dbReference>
<gene>
    <name evidence="12" type="ORF">ACG04R_06005</name>
</gene>
<comment type="caution">
    <text evidence="12">The sequence shown here is derived from an EMBL/GenBank/DDBJ whole genome shotgun (WGS) entry which is preliminary data.</text>
</comment>
<evidence type="ECO:0000256" key="2">
    <source>
        <dbReference type="ARBA" id="ARBA00004496"/>
    </source>
</evidence>
<dbReference type="InterPro" id="IPR050553">
    <property type="entry name" value="Thioredoxin_ResA/DsbE_sf"/>
</dbReference>
<dbReference type="Gene3D" id="3.40.30.10">
    <property type="entry name" value="Glutaredoxin"/>
    <property type="match status" value="1"/>
</dbReference>
<dbReference type="SUPFAM" id="SSF46626">
    <property type="entry name" value="Cytochrome c"/>
    <property type="match status" value="1"/>
</dbReference>